<feature type="region of interest" description="Disordered" evidence="1">
    <location>
        <begin position="179"/>
        <end position="198"/>
    </location>
</feature>
<name>A0A8B6X2Z8_9BURK</name>
<accession>A0A8B6X2Z8</accession>
<proteinExistence type="predicted"/>
<reference evidence="3" key="1">
    <citation type="submission" date="2025-08" db="UniProtKB">
        <authorList>
            <consortium name="RefSeq"/>
        </authorList>
    </citation>
    <scope>IDENTIFICATION</scope>
</reference>
<dbReference type="Pfam" id="PF23840">
    <property type="entry name" value="Phage_tail_terminator"/>
    <property type="match status" value="1"/>
</dbReference>
<evidence type="ECO:0000313" key="3">
    <source>
        <dbReference type="RefSeq" id="WP_028310980.1"/>
    </source>
</evidence>
<evidence type="ECO:0000256" key="1">
    <source>
        <dbReference type="SAM" id="MobiDB-lite"/>
    </source>
</evidence>
<keyword evidence="2" id="KW-1185">Reference proteome</keyword>
<organism evidence="2 3">
    <name type="scientific">Derxia gummosa DSM 723</name>
    <dbReference type="NCBI Taxonomy" id="1121388"/>
    <lineage>
        <taxon>Bacteria</taxon>
        <taxon>Pseudomonadati</taxon>
        <taxon>Pseudomonadota</taxon>
        <taxon>Betaproteobacteria</taxon>
        <taxon>Burkholderiales</taxon>
        <taxon>Alcaligenaceae</taxon>
        <taxon>Derxia</taxon>
    </lineage>
</organism>
<sequence length="198" mass="20979">MRLSLIIDELRARAPSFAGRVAGAASYQAVADNDRMAVPCAYVVPLDDDGGANRSATGTWQQITDGFGVVVVVSNALDERGQESTMDAVHELRAELWAALIGWAPPADSGDDYDGITYRGGGLLRMTRARLHYQYEFEAVTELHGVVAPDAATRQARDLAALPPLDGIDLVLDAIRSTSPPAPSGGADATLRIDLSTS</sequence>
<protein>
    <submittedName>
        <fullName evidence="3">Phage tail terminator protein</fullName>
    </submittedName>
</protein>
<dbReference type="RefSeq" id="WP_028310980.1">
    <property type="nucleotide sequence ID" value="NZ_AXWS01000008.1"/>
</dbReference>
<dbReference type="AlphaFoldDB" id="A0A8B6X2Z8"/>
<dbReference type="Proteomes" id="UP000675920">
    <property type="component" value="Unplaced"/>
</dbReference>
<evidence type="ECO:0000313" key="2">
    <source>
        <dbReference type="Proteomes" id="UP000675920"/>
    </source>
</evidence>
<dbReference type="InterPro" id="IPR056912">
    <property type="entry name" value="Phage_JBD30_tail_term-like"/>
</dbReference>